<keyword evidence="19" id="KW-1185">Reference proteome</keyword>
<comment type="caution">
    <text evidence="16">Lacks conserved residue(s) required for the propagation of feature annotation.</text>
</comment>
<feature type="transmembrane region" description="Helical" evidence="16">
    <location>
        <begin position="354"/>
        <end position="374"/>
    </location>
</feature>
<evidence type="ECO:0000256" key="9">
    <source>
        <dbReference type="ARBA" id="ARBA00022989"/>
    </source>
</evidence>
<dbReference type="Proteomes" id="UP000253141">
    <property type="component" value="Unassembled WGS sequence"/>
</dbReference>
<evidence type="ECO:0000256" key="4">
    <source>
        <dbReference type="ARBA" id="ARBA00022553"/>
    </source>
</evidence>
<evidence type="ECO:0000313" key="18">
    <source>
        <dbReference type="EMBL" id="RDB04086.1"/>
    </source>
</evidence>
<gene>
    <name evidence="16" type="primary">nqrB</name>
    <name evidence="18" type="ORF">DVG78_20070</name>
</gene>
<evidence type="ECO:0000256" key="8">
    <source>
        <dbReference type="ARBA" id="ARBA00022967"/>
    </source>
</evidence>
<keyword evidence="5 16" id="KW-0285">Flavoprotein</keyword>
<evidence type="ECO:0000256" key="3">
    <source>
        <dbReference type="ARBA" id="ARBA00022519"/>
    </source>
</evidence>
<keyword evidence="6 16" id="KW-0288">FMN</keyword>
<evidence type="ECO:0000256" key="2">
    <source>
        <dbReference type="ARBA" id="ARBA00022475"/>
    </source>
</evidence>
<evidence type="ECO:0000256" key="1">
    <source>
        <dbReference type="ARBA" id="ARBA00022448"/>
    </source>
</evidence>
<keyword evidence="9 16" id="KW-1133">Transmembrane helix</keyword>
<evidence type="ECO:0000256" key="13">
    <source>
        <dbReference type="ARBA" id="ARBA00023075"/>
    </source>
</evidence>
<dbReference type="InterPro" id="IPR004338">
    <property type="entry name" value="NqrB/RnfD"/>
</dbReference>
<keyword evidence="14 16" id="KW-0472">Membrane</keyword>
<dbReference type="PANTHER" id="PTHR30578">
    <property type="entry name" value="ELECTRON TRANSPORT COMPLEX PROTEIN RNFD"/>
    <property type="match status" value="1"/>
</dbReference>
<dbReference type="NCBIfam" id="TIGR01937">
    <property type="entry name" value="nqrB"/>
    <property type="match status" value="1"/>
</dbReference>
<evidence type="ECO:0000256" key="5">
    <source>
        <dbReference type="ARBA" id="ARBA00022630"/>
    </source>
</evidence>
<keyword evidence="13 16" id="KW-0830">Ubiquinone</keyword>
<keyword evidence="11 16" id="KW-0915">Sodium</keyword>
<comment type="caution">
    <text evidence="18">The sequence shown here is derived from an EMBL/GenBank/DDBJ whole genome shotgun (WGS) entry which is preliminary data.</text>
</comment>
<evidence type="ECO:0000256" key="17">
    <source>
        <dbReference type="PIRSR" id="PIRSR016055-50"/>
    </source>
</evidence>
<comment type="cofactor">
    <cofactor evidence="16 17">
        <name>FMN</name>
        <dbReference type="ChEBI" id="CHEBI:58210"/>
    </cofactor>
</comment>
<comment type="similarity">
    <text evidence="16">Belongs to the NqrB/RnfD family.</text>
</comment>
<evidence type="ECO:0000256" key="15">
    <source>
        <dbReference type="ARBA" id="ARBA00023201"/>
    </source>
</evidence>
<dbReference type="GO" id="GO:0010181">
    <property type="term" value="F:FMN binding"/>
    <property type="evidence" value="ECO:0007669"/>
    <property type="project" value="InterPro"/>
</dbReference>
<dbReference type="EMBL" id="QPIW01000019">
    <property type="protein sequence ID" value="RDB04086.1"/>
    <property type="molecule type" value="Genomic_DNA"/>
</dbReference>
<keyword evidence="7 16" id="KW-0812">Transmembrane</keyword>
<evidence type="ECO:0000256" key="7">
    <source>
        <dbReference type="ARBA" id="ARBA00022692"/>
    </source>
</evidence>
<comment type="subcellular location">
    <subcellularLocation>
        <location evidence="16">Cell membrane</location>
        <topology evidence="16">Multi-pass membrane protein</topology>
    </subcellularLocation>
</comment>
<evidence type="ECO:0000313" key="19">
    <source>
        <dbReference type="Proteomes" id="UP000253141"/>
    </source>
</evidence>
<keyword evidence="15 16" id="KW-0739">Sodium transport</keyword>
<feature type="transmembrane region" description="Helical" evidence="16">
    <location>
        <begin position="268"/>
        <end position="288"/>
    </location>
</feature>
<keyword evidence="3" id="KW-0997">Cell inner membrane</keyword>
<keyword evidence="10 16" id="KW-0520">NAD</keyword>
<keyword evidence="12 16" id="KW-0406">Ion transport</keyword>
<keyword evidence="2 16" id="KW-1003">Cell membrane</keyword>
<evidence type="ECO:0000256" key="12">
    <source>
        <dbReference type="ARBA" id="ARBA00023065"/>
    </source>
</evidence>
<evidence type="ECO:0000256" key="11">
    <source>
        <dbReference type="ARBA" id="ARBA00023053"/>
    </source>
</evidence>
<dbReference type="PIRSF" id="PIRSF016055">
    <property type="entry name" value="NADH-UbQ_OxRdtase_B_su"/>
    <property type="match status" value="1"/>
</dbReference>
<accession>A0A369IBP2</accession>
<comment type="catalytic activity">
    <reaction evidence="16">
        <text>a ubiquinone + n Na(+)(in) + NADH + H(+) = a ubiquinol + n Na(+)(out) + NAD(+)</text>
        <dbReference type="Rhea" id="RHEA:47748"/>
        <dbReference type="Rhea" id="RHEA-COMP:9565"/>
        <dbReference type="Rhea" id="RHEA-COMP:9566"/>
        <dbReference type="ChEBI" id="CHEBI:15378"/>
        <dbReference type="ChEBI" id="CHEBI:16389"/>
        <dbReference type="ChEBI" id="CHEBI:17976"/>
        <dbReference type="ChEBI" id="CHEBI:29101"/>
        <dbReference type="ChEBI" id="CHEBI:57540"/>
        <dbReference type="ChEBI" id="CHEBI:57945"/>
        <dbReference type="EC" id="7.2.1.1"/>
    </reaction>
</comment>
<dbReference type="GO" id="GO:0006814">
    <property type="term" value="P:sodium ion transport"/>
    <property type="evidence" value="ECO:0007669"/>
    <property type="project" value="UniProtKB-UniRule"/>
</dbReference>
<feature type="transmembrane region" description="Helical" evidence="16">
    <location>
        <begin position="98"/>
        <end position="122"/>
    </location>
</feature>
<evidence type="ECO:0000256" key="10">
    <source>
        <dbReference type="ARBA" id="ARBA00023027"/>
    </source>
</evidence>
<dbReference type="GO" id="GO:0016655">
    <property type="term" value="F:oxidoreductase activity, acting on NAD(P)H, quinone or similar compound as acceptor"/>
    <property type="evidence" value="ECO:0007669"/>
    <property type="project" value="UniProtKB-UniRule"/>
</dbReference>
<dbReference type="AlphaFoldDB" id="A0A369IBP2"/>
<feature type="modified residue" description="FMN phosphoryl threonine" evidence="16 17">
    <location>
        <position position="216"/>
    </location>
</feature>
<dbReference type="Pfam" id="PF03116">
    <property type="entry name" value="NQR2_RnfD_RnfE"/>
    <property type="match status" value="1"/>
</dbReference>
<comment type="subunit">
    <text evidence="16">Composed of six subunits; NqrA, NqrB, NqrC, NqrD, NqrE and NqrF.</text>
</comment>
<protein>
    <recommendedName>
        <fullName evidence="16">Na(+)-translocating NADH-quinone reductase subunit B</fullName>
        <shortName evidence="16">Na(+)-NQR subunit B</shortName>
        <shortName evidence="16">Na(+)-translocating NQR subunit B</shortName>
        <ecNumber evidence="16">7.2.1.1</ecNumber>
    </recommendedName>
    <alternativeName>
        <fullName evidence="16">NQR complex subunit B</fullName>
    </alternativeName>
    <alternativeName>
        <fullName evidence="16">NQR-1 subunit B</fullName>
    </alternativeName>
</protein>
<name>A0A369IBP2_9BACT</name>
<dbReference type="EC" id="7.2.1.1" evidence="16"/>
<evidence type="ECO:0000256" key="14">
    <source>
        <dbReference type="ARBA" id="ARBA00023136"/>
    </source>
</evidence>
<dbReference type="GO" id="GO:0055085">
    <property type="term" value="P:transmembrane transport"/>
    <property type="evidence" value="ECO:0007669"/>
    <property type="project" value="InterPro"/>
</dbReference>
<feature type="transmembrane region" description="Helical" evidence="16">
    <location>
        <begin position="58"/>
        <end position="77"/>
    </location>
</feature>
<keyword evidence="8 16" id="KW-1278">Translocase</keyword>
<feature type="transmembrane region" description="Helical" evidence="16">
    <location>
        <begin position="330"/>
        <end position="348"/>
    </location>
</feature>
<dbReference type="HAMAP" id="MF_00426">
    <property type="entry name" value="NqrB"/>
    <property type="match status" value="1"/>
</dbReference>
<proteinExistence type="inferred from homology"/>
<reference evidence="18 19" key="1">
    <citation type="submission" date="2018-07" db="EMBL/GenBank/DDBJ databases">
        <title>Genome analysis of Runella aurantiaca.</title>
        <authorList>
            <person name="Yang X."/>
        </authorList>
    </citation>
    <scope>NUCLEOTIDE SEQUENCE [LARGE SCALE GENOMIC DNA]</scope>
    <source>
        <strain evidence="18 19">YX9</strain>
    </source>
</reference>
<dbReference type="RefSeq" id="WP_114462834.1">
    <property type="nucleotide sequence ID" value="NZ_QPIW01000019.1"/>
</dbReference>
<dbReference type="NCBIfam" id="NF003756">
    <property type="entry name" value="PRK05349.1"/>
    <property type="match status" value="1"/>
</dbReference>
<keyword evidence="4 16" id="KW-0597">Phosphoprotein</keyword>
<feature type="transmembrane region" description="Helical" evidence="16">
    <location>
        <begin position="300"/>
        <end position="318"/>
    </location>
</feature>
<sequence length="385" mass="42131">MKIAQKLLNSVRPHFKEGGRFEKLHPAFDALETFLFVPGHTTSQGVHVRDAIDLKRTMFTVIVALVPTLLFGMWNVGYQHHLAYGMEASLVDNFLFGFWKVLPIIIVSYAVGLGVEFIFAIVRNHQVSEGYLVTGLLIPLTMPVTIPLWMVALGAIFCTVLGKEIFGGTGMNFMNPALLARAFMFFAFPAYMSGDIWTDLSPEAGHALVDAYSGATNLVTFDANFTKLPSPADMFWGFEQGSIGETSAFACLIGALILIATGIGSWQIIVSCVVGVLVMGLFLNVVAPADVPTHAMHTPAYYHLLMGGFAFGAVYMATDPVSAAQTETGKWIYGLLIGMFTVILRVFNPAYPEGVMLSILLMNVFAPLIDHIVVEQHIKNRKKRA</sequence>
<comment type="function">
    <text evidence="16">NQR complex catalyzes the reduction of ubiquinone-1 to ubiquinol by two successive reactions, coupled with the transport of Na(+) ions from the cytoplasm to the periplasm. NqrA to NqrE are probably involved in the second step, the conversion of ubisemiquinone to ubiquinol.</text>
</comment>
<keyword evidence="1 16" id="KW-0813">Transport</keyword>
<dbReference type="GO" id="GO:0005886">
    <property type="term" value="C:plasma membrane"/>
    <property type="evidence" value="ECO:0007669"/>
    <property type="project" value="UniProtKB-SubCell"/>
</dbReference>
<dbReference type="PANTHER" id="PTHR30578:SF1">
    <property type="entry name" value="NA(+)-TRANSLOCATING NADH-QUINONE REDUCTASE SUBUNIT B"/>
    <property type="match status" value="1"/>
</dbReference>
<feature type="transmembrane region" description="Helical" evidence="16">
    <location>
        <begin position="243"/>
        <end position="261"/>
    </location>
</feature>
<dbReference type="InterPro" id="IPR010966">
    <property type="entry name" value="NqrB"/>
</dbReference>
<dbReference type="OrthoDB" id="9776359at2"/>
<evidence type="ECO:0000256" key="16">
    <source>
        <dbReference type="HAMAP-Rule" id="MF_00426"/>
    </source>
</evidence>
<dbReference type="GO" id="GO:0022904">
    <property type="term" value="P:respiratory electron transport chain"/>
    <property type="evidence" value="ECO:0007669"/>
    <property type="project" value="InterPro"/>
</dbReference>
<evidence type="ECO:0000256" key="6">
    <source>
        <dbReference type="ARBA" id="ARBA00022643"/>
    </source>
</evidence>
<organism evidence="18 19">
    <name type="scientific">Runella aurantiaca</name>
    <dbReference type="NCBI Taxonomy" id="2282308"/>
    <lineage>
        <taxon>Bacteria</taxon>
        <taxon>Pseudomonadati</taxon>
        <taxon>Bacteroidota</taxon>
        <taxon>Cytophagia</taxon>
        <taxon>Cytophagales</taxon>
        <taxon>Spirosomataceae</taxon>
        <taxon>Runella</taxon>
    </lineage>
</organism>